<dbReference type="InterPro" id="IPR005119">
    <property type="entry name" value="LysR_subst-bd"/>
</dbReference>
<comment type="similarity">
    <text evidence="1">Belongs to the LysR transcriptional regulatory family.</text>
</comment>
<evidence type="ECO:0000256" key="4">
    <source>
        <dbReference type="ARBA" id="ARBA00023163"/>
    </source>
</evidence>
<reference evidence="7 8" key="1">
    <citation type="submission" date="2022-10" db="EMBL/GenBank/DDBJ databases">
        <title>Roseococcus glaciei nov., sp. nov., isolated from glacier.</title>
        <authorList>
            <person name="Liu Q."/>
            <person name="Xin Y.-H."/>
        </authorList>
    </citation>
    <scope>NUCLEOTIDE SEQUENCE [LARGE SCALE GENOMIC DNA]</scope>
    <source>
        <strain evidence="7 8">MDT2-1-1</strain>
    </source>
</reference>
<dbReference type="InterPro" id="IPR000847">
    <property type="entry name" value="LysR_HTH_N"/>
</dbReference>
<feature type="coiled-coil region" evidence="5">
    <location>
        <begin position="69"/>
        <end position="96"/>
    </location>
</feature>
<dbReference type="Pfam" id="PF00126">
    <property type="entry name" value="HTH_1"/>
    <property type="match status" value="1"/>
</dbReference>
<accession>A0ABT3P1Z8</accession>
<dbReference type="PROSITE" id="PS50931">
    <property type="entry name" value="HTH_LYSR"/>
    <property type="match status" value="1"/>
</dbReference>
<dbReference type="PANTHER" id="PTHR30419">
    <property type="entry name" value="HTH-TYPE TRANSCRIPTIONAL REGULATOR YBHD"/>
    <property type="match status" value="1"/>
</dbReference>
<evidence type="ECO:0000256" key="2">
    <source>
        <dbReference type="ARBA" id="ARBA00023015"/>
    </source>
</evidence>
<evidence type="ECO:0000256" key="1">
    <source>
        <dbReference type="ARBA" id="ARBA00009437"/>
    </source>
</evidence>
<comment type="caution">
    <text evidence="7">The sequence shown here is derived from an EMBL/GenBank/DDBJ whole genome shotgun (WGS) entry which is preliminary data.</text>
</comment>
<dbReference type="Proteomes" id="UP001526430">
    <property type="component" value="Unassembled WGS sequence"/>
</dbReference>
<dbReference type="InterPro" id="IPR036390">
    <property type="entry name" value="WH_DNA-bd_sf"/>
</dbReference>
<dbReference type="PRINTS" id="PR00039">
    <property type="entry name" value="HTHLYSR"/>
</dbReference>
<keyword evidence="5" id="KW-0175">Coiled coil</keyword>
<dbReference type="Gene3D" id="1.10.10.10">
    <property type="entry name" value="Winged helix-like DNA-binding domain superfamily/Winged helix DNA-binding domain"/>
    <property type="match status" value="1"/>
</dbReference>
<evidence type="ECO:0000313" key="7">
    <source>
        <dbReference type="EMBL" id="MCW8088416.1"/>
    </source>
</evidence>
<dbReference type="SUPFAM" id="SSF46785">
    <property type="entry name" value="Winged helix' DNA-binding domain"/>
    <property type="match status" value="1"/>
</dbReference>
<keyword evidence="2" id="KW-0805">Transcription regulation</keyword>
<dbReference type="PANTHER" id="PTHR30419:SF8">
    <property type="entry name" value="NITROGEN ASSIMILATION TRANSCRIPTIONAL ACTIVATOR-RELATED"/>
    <property type="match status" value="1"/>
</dbReference>
<sequence length="326" mass="35892">MTGNVTLRQLRAFVAVARSRSFTQAANELSLTQSAVTMAIRTLEAEVGLRLLDRSTRHVAPTTHGERFLATAERMLEDMERALEDLRAIAEREQGLVVVAATASFINYVLAPALRDLSLRFPGISVRLIEEHTEGAARRLLAAEVDFAVTTLPSPEHGIEAVPLLRDRFAVICPEGHPLTRAGASLGWGALLDFPRAGLSIQNGIRRLLQQDKHGIQAVRDLRYEVSSVGALQSIVETGLAIAVMPALAAVPMQRSPLVCRVLEPPLYRTVSLARRAGRSLTPAATEVVRAAIKRLQHLRNADIEVLWDEVALRRQRWIHEARGKD</sequence>
<organism evidence="7 8">
    <name type="scientific">Sabulicella glaciei</name>
    <dbReference type="NCBI Taxonomy" id="2984948"/>
    <lineage>
        <taxon>Bacteria</taxon>
        <taxon>Pseudomonadati</taxon>
        <taxon>Pseudomonadota</taxon>
        <taxon>Alphaproteobacteria</taxon>
        <taxon>Acetobacterales</taxon>
        <taxon>Acetobacteraceae</taxon>
        <taxon>Sabulicella</taxon>
    </lineage>
</organism>
<feature type="domain" description="HTH lysR-type" evidence="6">
    <location>
        <begin position="5"/>
        <end position="62"/>
    </location>
</feature>
<evidence type="ECO:0000259" key="6">
    <source>
        <dbReference type="PROSITE" id="PS50931"/>
    </source>
</evidence>
<evidence type="ECO:0000313" key="8">
    <source>
        <dbReference type="Proteomes" id="UP001526430"/>
    </source>
</evidence>
<evidence type="ECO:0000256" key="5">
    <source>
        <dbReference type="SAM" id="Coils"/>
    </source>
</evidence>
<name>A0ABT3P1Z8_9PROT</name>
<dbReference type="RefSeq" id="WP_301592651.1">
    <property type="nucleotide sequence ID" value="NZ_JAPFQI010000037.1"/>
</dbReference>
<keyword evidence="4" id="KW-0804">Transcription</keyword>
<dbReference type="EMBL" id="JAPFQI010000037">
    <property type="protein sequence ID" value="MCW8088416.1"/>
    <property type="molecule type" value="Genomic_DNA"/>
</dbReference>
<dbReference type="Pfam" id="PF03466">
    <property type="entry name" value="LysR_substrate"/>
    <property type="match status" value="1"/>
</dbReference>
<gene>
    <name evidence="7" type="ORF">OF850_22810</name>
</gene>
<dbReference type="Gene3D" id="3.40.190.290">
    <property type="match status" value="1"/>
</dbReference>
<proteinExistence type="inferred from homology"/>
<keyword evidence="8" id="KW-1185">Reference proteome</keyword>
<dbReference type="InterPro" id="IPR036388">
    <property type="entry name" value="WH-like_DNA-bd_sf"/>
</dbReference>
<dbReference type="InterPro" id="IPR050950">
    <property type="entry name" value="HTH-type_LysR_regulators"/>
</dbReference>
<keyword evidence="3" id="KW-0238">DNA-binding</keyword>
<dbReference type="SUPFAM" id="SSF53850">
    <property type="entry name" value="Periplasmic binding protein-like II"/>
    <property type="match status" value="1"/>
</dbReference>
<evidence type="ECO:0000256" key="3">
    <source>
        <dbReference type="ARBA" id="ARBA00023125"/>
    </source>
</evidence>
<protein>
    <submittedName>
        <fullName evidence="7">LysR family transcriptional regulator</fullName>
    </submittedName>
</protein>